<dbReference type="EMBL" id="OOIL02003614">
    <property type="protein sequence ID" value="VFQ88671.1"/>
    <property type="molecule type" value="Genomic_DNA"/>
</dbReference>
<proteinExistence type="predicted"/>
<dbReference type="AlphaFoldDB" id="A0A484MI29"/>
<organism evidence="1 2">
    <name type="scientific">Cuscuta campestris</name>
    <dbReference type="NCBI Taxonomy" id="132261"/>
    <lineage>
        <taxon>Eukaryota</taxon>
        <taxon>Viridiplantae</taxon>
        <taxon>Streptophyta</taxon>
        <taxon>Embryophyta</taxon>
        <taxon>Tracheophyta</taxon>
        <taxon>Spermatophyta</taxon>
        <taxon>Magnoliopsida</taxon>
        <taxon>eudicotyledons</taxon>
        <taxon>Gunneridae</taxon>
        <taxon>Pentapetalae</taxon>
        <taxon>asterids</taxon>
        <taxon>lamiids</taxon>
        <taxon>Solanales</taxon>
        <taxon>Convolvulaceae</taxon>
        <taxon>Cuscuteae</taxon>
        <taxon>Cuscuta</taxon>
        <taxon>Cuscuta subgen. Grammica</taxon>
        <taxon>Cuscuta sect. Cleistogrammica</taxon>
    </lineage>
</organism>
<reference evidence="1 2" key="1">
    <citation type="submission" date="2018-04" db="EMBL/GenBank/DDBJ databases">
        <authorList>
            <person name="Vogel A."/>
        </authorList>
    </citation>
    <scope>NUCLEOTIDE SEQUENCE [LARGE SCALE GENOMIC DNA]</scope>
</reference>
<accession>A0A484MI29</accession>
<gene>
    <name evidence="1" type="ORF">CCAM_LOCUS30447</name>
</gene>
<dbReference type="Proteomes" id="UP000595140">
    <property type="component" value="Unassembled WGS sequence"/>
</dbReference>
<sequence>MVRKLKALEDKVDEKSGRRKHTLARSPFSLQVHTQRLRRKIKLDVEKFTGKEDPDIHLDTFIMPHKWQDVPMRRNVSYSSCHSGGDQRPPSSYQEVYNTAWEYAEAENLNWSKRELEEGYTKTKTDKVKKEDQARSSRLKAAYEETVHQIQDERKEANVKASPKAKQILKIEKGCGFAFLLTSEDESEGIEMGICNQLPGEEYPMISVINVEVMKGHSKSSLYKFKVHNKVPGAKTLTFIISRAKKEGRFENKLKLGIKN</sequence>
<evidence type="ECO:0000313" key="2">
    <source>
        <dbReference type="Proteomes" id="UP000595140"/>
    </source>
</evidence>
<keyword evidence="2" id="KW-1185">Reference proteome</keyword>
<name>A0A484MI29_9ASTE</name>
<protein>
    <submittedName>
        <fullName evidence="1">Uncharacterized protein</fullName>
    </submittedName>
</protein>
<evidence type="ECO:0000313" key="1">
    <source>
        <dbReference type="EMBL" id="VFQ88671.1"/>
    </source>
</evidence>